<sequence length="225" mass="23893">MLSPINMNFAPKSNENPLLQASLSGRMSPQNVEPMSPMSSPVSILVQCEKKKQFRSLSSRELGSGSTAIVGSPVNSWWGSSDGKPDWAVNADRSSKLHRSSPFELGNGDDPDLSWAVDEREKGCASFEIIPNASTSVSPSPKISPKPSSGILGPPSMALPLPLAPATVVALSQERPSATLDLIYPLNGAASALSSCKVLNLGRLEIPVQEVCMELVDYAGDPKHR</sequence>
<proteinExistence type="predicted"/>
<dbReference type="AlphaFoldDB" id="A0A6A2ZEI3"/>
<keyword evidence="2" id="KW-1185">Reference proteome</keyword>
<accession>A0A6A2ZEI3</accession>
<dbReference type="EMBL" id="VEPZ02001166">
    <property type="protein sequence ID" value="KAE8690006.1"/>
    <property type="molecule type" value="Genomic_DNA"/>
</dbReference>
<comment type="caution">
    <text evidence="1">The sequence shown here is derived from an EMBL/GenBank/DDBJ whole genome shotgun (WGS) entry which is preliminary data.</text>
</comment>
<protein>
    <submittedName>
        <fullName evidence="1">Uncharacterized protein</fullName>
    </submittedName>
</protein>
<name>A0A6A2ZEI3_HIBSY</name>
<dbReference type="Proteomes" id="UP000436088">
    <property type="component" value="Unassembled WGS sequence"/>
</dbReference>
<reference evidence="1" key="1">
    <citation type="submission" date="2019-09" db="EMBL/GenBank/DDBJ databases">
        <title>Draft genome information of white flower Hibiscus syriacus.</title>
        <authorList>
            <person name="Kim Y.-M."/>
        </authorList>
    </citation>
    <scope>NUCLEOTIDE SEQUENCE [LARGE SCALE GENOMIC DNA]</scope>
    <source>
        <strain evidence="1">YM2019G1</strain>
    </source>
</reference>
<gene>
    <name evidence="1" type="ORF">F3Y22_tig00110930pilonHSYRG00133</name>
</gene>
<organism evidence="1 2">
    <name type="scientific">Hibiscus syriacus</name>
    <name type="common">Rose of Sharon</name>
    <dbReference type="NCBI Taxonomy" id="106335"/>
    <lineage>
        <taxon>Eukaryota</taxon>
        <taxon>Viridiplantae</taxon>
        <taxon>Streptophyta</taxon>
        <taxon>Embryophyta</taxon>
        <taxon>Tracheophyta</taxon>
        <taxon>Spermatophyta</taxon>
        <taxon>Magnoliopsida</taxon>
        <taxon>eudicotyledons</taxon>
        <taxon>Gunneridae</taxon>
        <taxon>Pentapetalae</taxon>
        <taxon>rosids</taxon>
        <taxon>malvids</taxon>
        <taxon>Malvales</taxon>
        <taxon>Malvaceae</taxon>
        <taxon>Malvoideae</taxon>
        <taxon>Hibiscus</taxon>
    </lineage>
</organism>
<evidence type="ECO:0000313" key="2">
    <source>
        <dbReference type="Proteomes" id="UP000436088"/>
    </source>
</evidence>
<evidence type="ECO:0000313" key="1">
    <source>
        <dbReference type="EMBL" id="KAE8690006.1"/>
    </source>
</evidence>